<dbReference type="GO" id="GO:1902600">
    <property type="term" value="P:proton transmembrane transport"/>
    <property type="evidence" value="ECO:0007669"/>
    <property type="project" value="InterPro"/>
</dbReference>
<sequence length="777" mass="82156">MSCSFRQGRHRRGTAIAVAASAILCTALAWPAEAKAGGSSEGIFIAQLVCLLLAGRGLGELFERLGQPAVMGQLIAGILLGPSLFGWLSPAAQHALFPADPAQKSMIDAVSQLGILLLLLLTGMETDLKLVRKIGAACFAISASGVLLPFVLGYATAQFLPEPLLPAQGQRLVAGLFLGTALSISSVKIVAMVVREMGFMRRNLGQVIVSSAIIEDTIGWVIIAITLGIASQGRLETAHLAGIVLGVAAFMLFSLTLGRRIVFTLIRWTNDTFRSEFAVITVILVVMGVMALITDLIGVHTVLGAFVAGILVGESPILSDHIEGQLRGIITALFMPVFFGMAGLSADLTVLADPTLALLTLGLVLIASLGKFGGAFLGGRLAGLSQREAVAIGCGMNARGSTEVIVATIGLSMGVLSHTLYTMILTMAVITTLAMPPTLRWALGRLPMRSAEKERLEREEIDQRGFVARLQRLLVVVDDSATGKFASYLAGLIGGGMPTTVMHAGDGRKEEENGGTGQHLDEVKRGAKASAEAVEEKEDARVEQVHPTARQEVAVSGKTVAAEARKGYDLLILGLARSLTPQTGFTKRLSDIASGFDGPLCLVLKAARSGIPRLGPSSVILTPVNGTEIARRGAELALVIARTEGARVKVLYVSRSAGRGRAETISHRREEALLKDIVQLAERYGAAIETSVQARRAPAEAIIRQAARNVSMIVMGVARRPGDELMFGETATSVLAKASGPVILLSDELIRRSEAEQEARRAREAGEERPAPEPTEH</sequence>
<dbReference type="SUPFAM" id="SSF52402">
    <property type="entry name" value="Adenine nucleotide alpha hydrolases-like"/>
    <property type="match status" value="1"/>
</dbReference>
<evidence type="ECO:0000256" key="6">
    <source>
        <dbReference type="ARBA" id="ARBA00023136"/>
    </source>
</evidence>
<evidence type="ECO:0000259" key="10">
    <source>
        <dbReference type="Pfam" id="PF00999"/>
    </source>
</evidence>
<dbReference type="GO" id="GO:0016020">
    <property type="term" value="C:membrane"/>
    <property type="evidence" value="ECO:0007669"/>
    <property type="project" value="UniProtKB-SubCell"/>
</dbReference>
<evidence type="ECO:0000256" key="8">
    <source>
        <dbReference type="SAM" id="Phobius"/>
    </source>
</evidence>
<dbReference type="CDD" id="cd00293">
    <property type="entry name" value="USP-like"/>
    <property type="match status" value="1"/>
</dbReference>
<evidence type="ECO:0000256" key="2">
    <source>
        <dbReference type="ARBA" id="ARBA00022448"/>
    </source>
</evidence>
<evidence type="ECO:0000313" key="11">
    <source>
        <dbReference type="EMBL" id="MBS3652246.1"/>
    </source>
</evidence>
<dbReference type="InterPro" id="IPR038770">
    <property type="entry name" value="Na+/solute_symporter_sf"/>
</dbReference>
<gene>
    <name evidence="11" type="ORF">KEU06_26995</name>
</gene>
<keyword evidence="3 8" id="KW-0812">Transmembrane</keyword>
<keyword evidence="2" id="KW-0813">Transport</keyword>
<proteinExistence type="predicted"/>
<evidence type="ECO:0000259" key="9">
    <source>
        <dbReference type="Pfam" id="PF00582"/>
    </source>
</evidence>
<feature type="transmembrane region" description="Helical" evidence="8">
    <location>
        <begin position="105"/>
        <end position="122"/>
    </location>
</feature>
<dbReference type="InterPro" id="IPR050794">
    <property type="entry name" value="CPA2_transporter"/>
</dbReference>
<feature type="transmembrane region" description="Helical" evidence="8">
    <location>
        <begin position="356"/>
        <end position="377"/>
    </location>
</feature>
<dbReference type="InterPro" id="IPR006153">
    <property type="entry name" value="Cation/H_exchanger_TM"/>
</dbReference>
<dbReference type="Pfam" id="PF00999">
    <property type="entry name" value="Na_H_Exchanger"/>
    <property type="match status" value="1"/>
</dbReference>
<keyword evidence="12" id="KW-1185">Reference proteome</keyword>
<feature type="transmembrane region" description="Helical" evidence="8">
    <location>
        <begin position="324"/>
        <end position="344"/>
    </location>
</feature>
<evidence type="ECO:0000256" key="5">
    <source>
        <dbReference type="ARBA" id="ARBA00023065"/>
    </source>
</evidence>
<organism evidence="11 12">
    <name type="scientific">Pseudaminobacter soli</name>
    <name type="common">ex Zhang et al. 2022</name>
    <dbReference type="NCBI Taxonomy" id="2831468"/>
    <lineage>
        <taxon>Bacteria</taxon>
        <taxon>Pseudomonadati</taxon>
        <taxon>Pseudomonadota</taxon>
        <taxon>Alphaproteobacteria</taxon>
        <taxon>Hyphomicrobiales</taxon>
        <taxon>Phyllobacteriaceae</taxon>
        <taxon>Pseudaminobacter</taxon>
    </lineage>
</organism>
<dbReference type="GO" id="GO:0015297">
    <property type="term" value="F:antiporter activity"/>
    <property type="evidence" value="ECO:0007669"/>
    <property type="project" value="InterPro"/>
</dbReference>
<keyword evidence="4 8" id="KW-1133">Transmembrane helix</keyword>
<feature type="domain" description="UspA" evidence="9">
    <location>
        <begin position="620"/>
        <end position="744"/>
    </location>
</feature>
<evidence type="ECO:0000313" key="12">
    <source>
        <dbReference type="Proteomes" id="UP000680348"/>
    </source>
</evidence>
<feature type="transmembrane region" description="Helical" evidence="8">
    <location>
        <begin position="207"/>
        <end position="231"/>
    </location>
</feature>
<comment type="subcellular location">
    <subcellularLocation>
        <location evidence="1">Membrane</location>
        <topology evidence="1">Multi-pass membrane protein</topology>
    </subcellularLocation>
</comment>
<protein>
    <submittedName>
        <fullName evidence="11">Cation:proton antiporter</fullName>
    </submittedName>
</protein>
<accession>A0A942E2G8</accession>
<dbReference type="AlphaFoldDB" id="A0A942E2G8"/>
<evidence type="ECO:0000256" key="4">
    <source>
        <dbReference type="ARBA" id="ARBA00022989"/>
    </source>
</evidence>
<reference evidence="11" key="1">
    <citation type="submission" date="2021-04" db="EMBL/GenBank/DDBJ databases">
        <title>Pseudaminobacter soli sp. nov., isolated from paddy soil contaminated by heavy metals.</title>
        <authorList>
            <person name="Zhang K."/>
        </authorList>
    </citation>
    <scope>NUCLEOTIDE SEQUENCE</scope>
    <source>
        <strain evidence="11">19-2017</strain>
    </source>
</reference>
<feature type="transmembrane region" description="Helical" evidence="8">
    <location>
        <begin position="279"/>
        <end position="312"/>
    </location>
</feature>
<feature type="transmembrane region" description="Helical" evidence="8">
    <location>
        <begin position="44"/>
        <end position="62"/>
    </location>
</feature>
<dbReference type="InterPro" id="IPR006016">
    <property type="entry name" value="UspA"/>
</dbReference>
<feature type="transmembrane region" description="Helical" evidence="8">
    <location>
        <begin position="172"/>
        <end position="195"/>
    </location>
</feature>
<keyword evidence="6 8" id="KW-0472">Membrane</keyword>
<dbReference type="Pfam" id="PF00582">
    <property type="entry name" value="Usp"/>
    <property type="match status" value="1"/>
</dbReference>
<feature type="transmembrane region" description="Helical" evidence="8">
    <location>
        <begin position="237"/>
        <end position="258"/>
    </location>
</feature>
<dbReference type="Gene3D" id="3.40.50.12370">
    <property type="match status" value="1"/>
</dbReference>
<feature type="region of interest" description="Disordered" evidence="7">
    <location>
        <begin position="754"/>
        <end position="777"/>
    </location>
</feature>
<evidence type="ECO:0000256" key="7">
    <source>
        <dbReference type="SAM" id="MobiDB-lite"/>
    </source>
</evidence>
<dbReference type="PANTHER" id="PTHR32468">
    <property type="entry name" value="CATION/H + ANTIPORTER"/>
    <property type="match status" value="1"/>
</dbReference>
<feature type="domain" description="Cation/H+ exchanger transmembrane" evidence="10">
    <location>
        <begin position="56"/>
        <end position="442"/>
    </location>
</feature>
<comment type="caution">
    <text evidence="11">The sequence shown here is derived from an EMBL/GenBank/DDBJ whole genome shotgun (WGS) entry which is preliminary data.</text>
</comment>
<name>A0A942E2G8_9HYPH</name>
<dbReference type="RefSeq" id="WP_188257802.1">
    <property type="nucleotide sequence ID" value="NZ_JABVCF010000022.1"/>
</dbReference>
<dbReference type="PANTHER" id="PTHR32468:SF0">
    <property type="entry name" value="K(+)_H(+) ANTIPORTER 1"/>
    <property type="match status" value="1"/>
</dbReference>
<dbReference type="Gene3D" id="1.20.1530.20">
    <property type="match status" value="1"/>
</dbReference>
<evidence type="ECO:0000256" key="3">
    <source>
        <dbReference type="ARBA" id="ARBA00022692"/>
    </source>
</evidence>
<dbReference type="EMBL" id="JAGWCR010000022">
    <property type="protein sequence ID" value="MBS3652246.1"/>
    <property type="molecule type" value="Genomic_DNA"/>
</dbReference>
<keyword evidence="5" id="KW-0406">Ion transport</keyword>
<feature type="transmembrane region" description="Helical" evidence="8">
    <location>
        <begin position="74"/>
        <end position="93"/>
    </location>
</feature>
<dbReference type="Proteomes" id="UP000680348">
    <property type="component" value="Unassembled WGS sequence"/>
</dbReference>
<feature type="transmembrane region" description="Helical" evidence="8">
    <location>
        <begin position="134"/>
        <end position="152"/>
    </location>
</feature>
<evidence type="ECO:0000256" key="1">
    <source>
        <dbReference type="ARBA" id="ARBA00004141"/>
    </source>
</evidence>